<dbReference type="PANTHER" id="PTHR47326">
    <property type="entry name" value="TRANSPOSABLE ELEMENT TC3 TRANSPOSASE-LIKE PROTEIN"/>
    <property type="match status" value="1"/>
</dbReference>
<name>A0ABQ9I3J7_9NEOP</name>
<comment type="caution">
    <text evidence="2">The sequence shown here is derived from an EMBL/GenBank/DDBJ whole genome shotgun (WGS) entry which is preliminary data.</text>
</comment>
<evidence type="ECO:0000313" key="2">
    <source>
        <dbReference type="EMBL" id="KAJ8890916.1"/>
    </source>
</evidence>
<feature type="compositionally biased region" description="Polar residues" evidence="1">
    <location>
        <begin position="69"/>
        <end position="84"/>
    </location>
</feature>
<protein>
    <submittedName>
        <fullName evidence="2">Uncharacterized protein</fullName>
    </submittedName>
</protein>
<organism evidence="2 3">
    <name type="scientific">Dryococelus australis</name>
    <dbReference type="NCBI Taxonomy" id="614101"/>
    <lineage>
        <taxon>Eukaryota</taxon>
        <taxon>Metazoa</taxon>
        <taxon>Ecdysozoa</taxon>
        <taxon>Arthropoda</taxon>
        <taxon>Hexapoda</taxon>
        <taxon>Insecta</taxon>
        <taxon>Pterygota</taxon>
        <taxon>Neoptera</taxon>
        <taxon>Polyneoptera</taxon>
        <taxon>Phasmatodea</taxon>
        <taxon>Verophasmatodea</taxon>
        <taxon>Anareolatae</taxon>
        <taxon>Phasmatidae</taxon>
        <taxon>Eurycanthinae</taxon>
        <taxon>Dryococelus</taxon>
    </lineage>
</organism>
<evidence type="ECO:0000256" key="1">
    <source>
        <dbReference type="SAM" id="MobiDB-lite"/>
    </source>
</evidence>
<proteinExistence type="predicted"/>
<dbReference type="PANTHER" id="PTHR47326:SF1">
    <property type="entry name" value="HTH PSQ-TYPE DOMAIN-CONTAINING PROTEIN"/>
    <property type="match status" value="1"/>
</dbReference>
<keyword evidence="3" id="KW-1185">Reference proteome</keyword>
<sequence>MGADFAPGCRRTVLGWTTQDDAEGRWRFRCSPFSSGTRTHTHTPLSVVPAGLITRLLAQRGSGNPGSWGVSQACSRSPGISSHMTRARESTADELLRTAVDGLSGGGGREVYDRPHSKPLDFTRQSVPWLLWPTGISASLRRRGRMRDEHPKRLRDAQATLGVGRRIRIRGSRHLVSNPTTILDAIDLSPPTRVTLDLDAEDLIMQMRILETRGLVWSASFDKLDNLESEGVGPEFVRKTCDLHSPSPNTRKIENDSSRDLNRYVINIQFTRGIWGHGGRTIRLLASHQGEPAARSNVATTNVVERIVPTSHVPVHSPHHTRCPVICFAATITRASRFSPVNTGVFILAEECSAIAEATTSGWSDRTSCCWCREAGLSSREQINLGSRLRGETACAQLKLHETLSTSEQTHTLGSRFKFQLVRGKVEYLPREFTASSPHHWQLQHPPSFPDVKTEIEPAGIVFLYKTKVVQRHNKVAAQCVAKFDKALGTISPLRAKSITTCSVPVIPQEPWNLAATLAFYWTRNCSRVRRGAVDCGTAVMFGITQSSQGPYSGQVVGRRNIPGSSEVSQMTAGTGRVGFLARKCESFAAFSACELQLFVNKHGFRPSFFLYEPIVIGIPYLDMLPEWLFPQFEEAAGDLIFQQDGAPPHWHLASRGYLSEMLPQRWIGRGAVGDQALHHWPPRSPDLTPCDFFLWGYIKDQVFRPPLPANIDDLKSRITEAIQTVTPDMLTIVWTGTSLSVA</sequence>
<gene>
    <name evidence="2" type="ORF">PR048_010425</name>
</gene>
<accession>A0ABQ9I3J7</accession>
<feature type="region of interest" description="Disordered" evidence="1">
    <location>
        <begin position="63"/>
        <end position="92"/>
    </location>
</feature>
<dbReference type="InterPro" id="IPR036397">
    <property type="entry name" value="RNaseH_sf"/>
</dbReference>
<dbReference type="Proteomes" id="UP001159363">
    <property type="component" value="Chromosome 3"/>
</dbReference>
<reference evidence="2 3" key="1">
    <citation type="submission" date="2023-02" db="EMBL/GenBank/DDBJ databases">
        <title>LHISI_Scaffold_Assembly.</title>
        <authorList>
            <person name="Stuart O.P."/>
            <person name="Cleave R."/>
            <person name="Magrath M.J.L."/>
            <person name="Mikheyev A.S."/>
        </authorList>
    </citation>
    <scope>NUCLEOTIDE SEQUENCE [LARGE SCALE GENOMIC DNA]</scope>
    <source>
        <strain evidence="2">Daus_M_001</strain>
        <tissue evidence="2">Leg muscle</tissue>
    </source>
</reference>
<evidence type="ECO:0000313" key="3">
    <source>
        <dbReference type="Proteomes" id="UP001159363"/>
    </source>
</evidence>
<dbReference type="EMBL" id="JARBHB010000003">
    <property type="protein sequence ID" value="KAJ8890916.1"/>
    <property type="molecule type" value="Genomic_DNA"/>
</dbReference>
<dbReference type="Gene3D" id="3.30.420.10">
    <property type="entry name" value="Ribonuclease H-like superfamily/Ribonuclease H"/>
    <property type="match status" value="1"/>
</dbReference>